<dbReference type="InterPro" id="IPR019734">
    <property type="entry name" value="TPR_rpt"/>
</dbReference>
<dbReference type="Pfam" id="PF13676">
    <property type="entry name" value="TIR_2"/>
    <property type="match status" value="1"/>
</dbReference>
<dbReference type="Gene3D" id="3.40.50.10140">
    <property type="entry name" value="Toll/interleukin-1 receptor homology (TIR) domain"/>
    <property type="match status" value="1"/>
</dbReference>
<dbReference type="InterPro" id="IPR006597">
    <property type="entry name" value="Sel1-like"/>
</dbReference>
<organism evidence="2 3">
    <name type="scientific">Candidatus Alectryocaccomicrobium excrementavium</name>
    <dbReference type="NCBI Taxonomy" id="2840668"/>
    <lineage>
        <taxon>Bacteria</taxon>
        <taxon>Bacillati</taxon>
        <taxon>Bacillota</taxon>
        <taxon>Clostridia</taxon>
        <taxon>Candidatus Alectryocaccomicrobium</taxon>
    </lineage>
</organism>
<dbReference type="EMBL" id="DVJN01000239">
    <property type="protein sequence ID" value="HIS93852.1"/>
    <property type="molecule type" value="Genomic_DNA"/>
</dbReference>
<dbReference type="InterPro" id="IPR035897">
    <property type="entry name" value="Toll_tir_struct_dom_sf"/>
</dbReference>
<dbReference type="AlphaFoldDB" id="A0A9D1K7K9"/>
<evidence type="ECO:0000313" key="3">
    <source>
        <dbReference type="Proteomes" id="UP000824140"/>
    </source>
</evidence>
<dbReference type="PANTHER" id="PTHR10098:SF108">
    <property type="entry name" value="TETRATRICOPEPTIDE REPEAT PROTEIN 28"/>
    <property type="match status" value="1"/>
</dbReference>
<reference evidence="2" key="1">
    <citation type="submission" date="2020-10" db="EMBL/GenBank/DDBJ databases">
        <authorList>
            <person name="Gilroy R."/>
        </authorList>
    </citation>
    <scope>NUCLEOTIDE SEQUENCE</scope>
    <source>
        <strain evidence="2">13766</strain>
    </source>
</reference>
<evidence type="ECO:0000259" key="1">
    <source>
        <dbReference type="Pfam" id="PF13676"/>
    </source>
</evidence>
<dbReference type="Pfam" id="PF13374">
    <property type="entry name" value="TPR_10"/>
    <property type="match status" value="1"/>
</dbReference>
<sequence>MPQLAYITRGNASPQGKPRVYFCCHPADQAAFLQPMAKELLAVVDCSVWYDPEPATPLSPEERSSREADLIQMQLFVLPVTTRLLSGPSRAIEWEFPLAREQRIPVLPILQEPGLETLFNQKCGDLQGLNPNQTDPTARPYAEKLKKFLESVLIGDELATQVRAAFDAYIFLSYRKKDRREAQALMRLIHESEFCRDIAIWYDEFLTPGEDFNHAIAQALEKSDLFALAVTPHLLENPNYVMREEFPAARQSGKPILPVEMTPVDRPMLEQAYPGIPPCASGQQGASLSEELKSALRGVALRKNDSDPRHNFFIGLAYLSGIDVEVDKQRAMGLIQSAGDAGLPEAMEKLVAMYNTGDGVARDYHQAIVWRRRLADALRVRWEAVPTEDAFQALADALWELGDQYSDLADLAAACKLWQEEFLPLCQQAEAQGIACARQYLANGYSSLGNLYRRQGNLPAAKHWLKESNSLRLALSREDNTVPVRRDVAASQIQLGVLYQEEEDGSTLMYFEAAEVLARALVRDTGEYEDRQLLATACEWTSTEYKHGSDMKDLAKARSLLEESLQLRRALNDERPSSYTRRNLVGSSLGLGDLLRRMKDLPGARRCYGESLALMRDLVEETGGLDARGTLAVCLCRMGTLNRLEGDLPAAHSHYEEALALFRALADETGTLESRSNLAYCCSLLGALCKQEGDLPGSRHWLEESAHLRRAIVEESGLIQARRRLARDLYQLGTLPGGDTEALYQAVELWNGLADIKGRTSPDWDERHTAILTLAQHPIAPNPPAGLESAGRRLFEESLALPPALIANPGTPKDWWYLTAGHLKMGLISLAHGNCERAGYWFKNGCNIANGIVKKNGVPLERHALAVFLCHMGSLPGGDPQLLKQAASIWASLAQECPQAPQYLEFRDIAATLLAKRTGEALE</sequence>
<evidence type="ECO:0000313" key="2">
    <source>
        <dbReference type="EMBL" id="HIS93852.1"/>
    </source>
</evidence>
<accession>A0A9D1K7K9</accession>
<dbReference type="SUPFAM" id="SSF81901">
    <property type="entry name" value="HCP-like"/>
    <property type="match status" value="1"/>
</dbReference>
<comment type="caution">
    <text evidence="2">The sequence shown here is derived from an EMBL/GenBank/DDBJ whole genome shotgun (WGS) entry which is preliminary data.</text>
</comment>
<reference evidence="2" key="2">
    <citation type="journal article" date="2021" name="PeerJ">
        <title>Extensive microbial diversity within the chicken gut microbiome revealed by metagenomics and culture.</title>
        <authorList>
            <person name="Gilroy R."/>
            <person name="Ravi A."/>
            <person name="Getino M."/>
            <person name="Pursley I."/>
            <person name="Horton D.L."/>
            <person name="Alikhan N.F."/>
            <person name="Baker D."/>
            <person name="Gharbi K."/>
            <person name="Hall N."/>
            <person name="Watson M."/>
            <person name="Adriaenssens E.M."/>
            <person name="Foster-Nyarko E."/>
            <person name="Jarju S."/>
            <person name="Secka A."/>
            <person name="Antonio M."/>
            <person name="Oren A."/>
            <person name="Chaudhuri R.R."/>
            <person name="La Ragione R."/>
            <person name="Hildebrand F."/>
            <person name="Pallen M.J."/>
        </authorList>
    </citation>
    <scope>NUCLEOTIDE SEQUENCE</scope>
    <source>
        <strain evidence="2">13766</strain>
    </source>
</reference>
<dbReference type="SMART" id="SM00028">
    <property type="entry name" value="TPR"/>
    <property type="match status" value="4"/>
</dbReference>
<dbReference type="InterPro" id="IPR000157">
    <property type="entry name" value="TIR_dom"/>
</dbReference>
<gene>
    <name evidence="2" type="ORF">IAA84_12625</name>
</gene>
<dbReference type="SMART" id="SM00671">
    <property type="entry name" value="SEL1"/>
    <property type="match status" value="4"/>
</dbReference>
<dbReference type="Gene3D" id="1.25.40.10">
    <property type="entry name" value="Tetratricopeptide repeat domain"/>
    <property type="match status" value="3"/>
</dbReference>
<dbReference type="InterPro" id="IPR011990">
    <property type="entry name" value="TPR-like_helical_dom_sf"/>
</dbReference>
<proteinExistence type="predicted"/>
<feature type="domain" description="TIR" evidence="1">
    <location>
        <begin position="170"/>
        <end position="269"/>
    </location>
</feature>
<name>A0A9D1K7K9_9FIRM</name>
<dbReference type="SUPFAM" id="SSF52200">
    <property type="entry name" value="Toll/Interleukin receptor TIR domain"/>
    <property type="match status" value="1"/>
</dbReference>
<protein>
    <submittedName>
        <fullName evidence="2">TIR domain-containing protein</fullName>
    </submittedName>
</protein>
<dbReference type="GO" id="GO:0007165">
    <property type="term" value="P:signal transduction"/>
    <property type="evidence" value="ECO:0007669"/>
    <property type="project" value="InterPro"/>
</dbReference>
<dbReference type="Proteomes" id="UP000824140">
    <property type="component" value="Unassembled WGS sequence"/>
</dbReference>
<dbReference type="PANTHER" id="PTHR10098">
    <property type="entry name" value="RAPSYN-RELATED"/>
    <property type="match status" value="1"/>
</dbReference>